<dbReference type="RefSeq" id="WP_126833774.1">
    <property type="nucleotide sequence ID" value="NZ_PIPT01000005.1"/>
</dbReference>
<evidence type="ECO:0000313" key="1">
    <source>
        <dbReference type="EMBL" id="RUO47620.1"/>
    </source>
</evidence>
<dbReference type="InterPro" id="IPR035093">
    <property type="entry name" value="RelE/ParE_toxin_dom_sf"/>
</dbReference>
<accession>A0A432XG21</accession>
<evidence type="ECO:0000313" key="2">
    <source>
        <dbReference type="Proteomes" id="UP000286678"/>
    </source>
</evidence>
<name>A0A432XG21_9GAMM</name>
<dbReference type="Proteomes" id="UP000286678">
    <property type="component" value="Unassembled WGS sequence"/>
</dbReference>
<sequence length="115" mass="13636">MTIAIDYTSRFKLQTRDWVKYLSRDIGYRAAQRYVDDILDRFELRVSTFPKGCSQCAESEVVGFGHYYEFIDTKAQVRIIYRLVEGPDFHISALLFLRTRQNLRDQLFKLVLMTP</sequence>
<reference evidence="2" key="1">
    <citation type="journal article" date="2018" name="Front. Microbiol.">
        <title>Genome-Based Analysis Reveals the Taxonomy and Diversity of the Family Idiomarinaceae.</title>
        <authorList>
            <person name="Liu Y."/>
            <person name="Lai Q."/>
            <person name="Shao Z."/>
        </authorList>
    </citation>
    <scope>NUCLEOTIDE SEQUENCE [LARGE SCALE GENOMIC DNA]</scope>
    <source>
        <strain evidence="2">SW15</strain>
    </source>
</reference>
<dbReference type="OrthoDB" id="6238102at2"/>
<dbReference type="EMBL" id="PIPT01000005">
    <property type="protein sequence ID" value="RUO47620.1"/>
    <property type="molecule type" value="Genomic_DNA"/>
</dbReference>
<dbReference type="AlphaFoldDB" id="A0A432XG21"/>
<dbReference type="Gene3D" id="3.30.2310.20">
    <property type="entry name" value="RelE-like"/>
    <property type="match status" value="1"/>
</dbReference>
<organism evidence="1 2">
    <name type="scientific">Pseudidiomarina aquimaris</name>
    <dbReference type="NCBI Taxonomy" id="641841"/>
    <lineage>
        <taxon>Bacteria</taxon>
        <taxon>Pseudomonadati</taxon>
        <taxon>Pseudomonadota</taxon>
        <taxon>Gammaproteobacteria</taxon>
        <taxon>Alteromonadales</taxon>
        <taxon>Idiomarinaceae</taxon>
        <taxon>Pseudidiomarina</taxon>
    </lineage>
</organism>
<keyword evidence="2" id="KW-1185">Reference proteome</keyword>
<protein>
    <recommendedName>
        <fullName evidence="3">Type II toxin-antitoxin system RelE/ParE family toxin</fullName>
    </recommendedName>
</protein>
<evidence type="ECO:0008006" key="3">
    <source>
        <dbReference type="Google" id="ProtNLM"/>
    </source>
</evidence>
<proteinExistence type="predicted"/>
<gene>
    <name evidence="1" type="ORF">CWE21_07135</name>
</gene>
<comment type="caution">
    <text evidence="1">The sequence shown here is derived from an EMBL/GenBank/DDBJ whole genome shotgun (WGS) entry which is preliminary data.</text>
</comment>